<dbReference type="Gene3D" id="3.40.50.150">
    <property type="entry name" value="Vaccinia Virus protein VP39"/>
    <property type="match status" value="1"/>
</dbReference>
<evidence type="ECO:0000313" key="8">
    <source>
        <dbReference type="EMBL" id="MEG3439992.1"/>
    </source>
</evidence>
<dbReference type="GO" id="GO:0032259">
    <property type="term" value="P:methylation"/>
    <property type="evidence" value="ECO:0007669"/>
    <property type="project" value="UniProtKB-KW"/>
</dbReference>
<dbReference type="PANTHER" id="PTHR30481:SF3">
    <property type="entry name" value="DNA ADENINE METHYLASE"/>
    <property type="match status" value="1"/>
</dbReference>
<dbReference type="SUPFAM" id="SSF53335">
    <property type="entry name" value="S-adenosyl-L-methionine-dependent methyltransferases"/>
    <property type="match status" value="1"/>
</dbReference>
<evidence type="ECO:0000256" key="1">
    <source>
        <dbReference type="ARBA" id="ARBA00006594"/>
    </source>
</evidence>
<keyword evidence="4" id="KW-0808">Transferase</keyword>
<comment type="similarity">
    <text evidence="1">Belongs to the N(4)/N(6)-methyltransferase family.</text>
</comment>
<sequence length="302" mass="35023">MSISPPKTAPKPFLKWAGGKAQLIPDILALIEARSVGWREFTYIEPFVGAGAILFAVLDRFPNLSKVVINDVNPVLVDAYKIIKSDPENLIEALEGIQEKYYRLLDLESQKEFFFETRDRFNALDPSDKLPKTALFLFLNKTCFNGLYRVNRQGLFNVPFGKYKRPTICNRENLIAVHRHLQKVEILQGDFSQTLSRAEGNTIFYFDPPYKPIKVTSAFTAYVKENFDDKEQMRLKEFCDRVHESGHFFIVSNSDVTNFDPSDRFFDELYQDYTIKRVKARRNINSKADERGEIFELLISNF</sequence>
<evidence type="ECO:0000256" key="7">
    <source>
        <dbReference type="PIRSR" id="PIRSR000398-1"/>
    </source>
</evidence>
<dbReference type="Pfam" id="PF02086">
    <property type="entry name" value="MethyltransfD12"/>
    <property type="match status" value="1"/>
</dbReference>
<gene>
    <name evidence="8" type="ORF">V0288_22885</name>
</gene>
<comment type="catalytic activity">
    <reaction evidence="6">
        <text>a 2'-deoxyadenosine in DNA + S-adenosyl-L-methionine = an N(6)-methyl-2'-deoxyadenosine in DNA + S-adenosyl-L-homocysteine + H(+)</text>
        <dbReference type="Rhea" id="RHEA:15197"/>
        <dbReference type="Rhea" id="RHEA-COMP:12418"/>
        <dbReference type="Rhea" id="RHEA-COMP:12419"/>
        <dbReference type="ChEBI" id="CHEBI:15378"/>
        <dbReference type="ChEBI" id="CHEBI:57856"/>
        <dbReference type="ChEBI" id="CHEBI:59789"/>
        <dbReference type="ChEBI" id="CHEBI:90615"/>
        <dbReference type="ChEBI" id="CHEBI:90616"/>
        <dbReference type="EC" id="2.1.1.72"/>
    </reaction>
</comment>
<organism evidence="8 9">
    <name type="scientific">Pannus brasiliensis CCIBt3594</name>
    <dbReference type="NCBI Taxonomy" id="1427578"/>
    <lineage>
        <taxon>Bacteria</taxon>
        <taxon>Bacillati</taxon>
        <taxon>Cyanobacteriota</taxon>
        <taxon>Cyanophyceae</taxon>
        <taxon>Oscillatoriophycideae</taxon>
        <taxon>Chroococcales</taxon>
        <taxon>Microcystaceae</taxon>
        <taxon>Pannus</taxon>
    </lineage>
</organism>
<accession>A0AAW9QZ15</accession>
<dbReference type="GO" id="GO:1904047">
    <property type="term" value="F:S-adenosyl-L-methionine binding"/>
    <property type="evidence" value="ECO:0007669"/>
    <property type="project" value="TreeGrafter"/>
</dbReference>
<dbReference type="EMBL" id="JBAFSM010000069">
    <property type="protein sequence ID" value="MEG3439992.1"/>
    <property type="molecule type" value="Genomic_DNA"/>
</dbReference>
<dbReference type="InterPro" id="IPR023095">
    <property type="entry name" value="Ade_MeTrfase_dom_2"/>
</dbReference>
<dbReference type="Proteomes" id="UP001328733">
    <property type="component" value="Unassembled WGS sequence"/>
</dbReference>
<evidence type="ECO:0000256" key="4">
    <source>
        <dbReference type="ARBA" id="ARBA00022679"/>
    </source>
</evidence>
<name>A0AAW9QZ15_9CHRO</name>
<evidence type="ECO:0000256" key="5">
    <source>
        <dbReference type="ARBA" id="ARBA00022691"/>
    </source>
</evidence>
<comment type="caution">
    <text evidence="8">The sequence shown here is derived from an EMBL/GenBank/DDBJ whole genome shotgun (WGS) entry which is preliminary data.</text>
</comment>
<dbReference type="RefSeq" id="WP_332867463.1">
    <property type="nucleotide sequence ID" value="NZ_JBAFSM010000069.1"/>
</dbReference>
<keyword evidence="3 8" id="KW-0489">Methyltransferase</keyword>
<dbReference type="InterPro" id="IPR012327">
    <property type="entry name" value="MeTrfase_D12"/>
</dbReference>
<feature type="binding site" evidence="7">
    <location>
        <position position="71"/>
    </location>
    <ligand>
        <name>S-adenosyl-L-methionine</name>
        <dbReference type="ChEBI" id="CHEBI:59789"/>
    </ligand>
</feature>
<reference evidence="8 9" key="1">
    <citation type="submission" date="2024-01" db="EMBL/GenBank/DDBJ databases">
        <title>Genomic insights into the taxonomy and metabolism of the cyanobacterium Pannus brasiliensis CCIBt3594.</title>
        <authorList>
            <person name="Machado M."/>
            <person name="Botero N.B."/>
            <person name="Andreote A.P.D."/>
            <person name="Feitosa A.M.T."/>
            <person name="Popin R."/>
            <person name="Sivonen K."/>
            <person name="Fiore M.F."/>
        </authorList>
    </citation>
    <scope>NUCLEOTIDE SEQUENCE [LARGE SCALE GENOMIC DNA]</scope>
    <source>
        <strain evidence="8 9">CCIBt3594</strain>
    </source>
</reference>
<evidence type="ECO:0000256" key="3">
    <source>
        <dbReference type="ARBA" id="ARBA00022603"/>
    </source>
</evidence>
<keyword evidence="5" id="KW-0949">S-adenosyl-L-methionine</keyword>
<evidence type="ECO:0000256" key="2">
    <source>
        <dbReference type="ARBA" id="ARBA00011900"/>
    </source>
</evidence>
<proteinExistence type="inferred from homology"/>
<dbReference type="NCBIfam" id="TIGR00571">
    <property type="entry name" value="dam"/>
    <property type="match status" value="1"/>
</dbReference>
<dbReference type="AlphaFoldDB" id="A0AAW9QZ15"/>
<dbReference type="PANTHER" id="PTHR30481">
    <property type="entry name" value="DNA ADENINE METHYLASE"/>
    <property type="match status" value="1"/>
</dbReference>
<dbReference type="PIRSF" id="PIRSF000398">
    <property type="entry name" value="M_m6A_EcoRV"/>
    <property type="match status" value="1"/>
</dbReference>
<dbReference type="EC" id="2.1.1.72" evidence="2"/>
<feature type="binding site" evidence="7">
    <location>
        <position position="16"/>
    </location>
    <ligand>
        <name>S-adenosyl-L-methionine</name>
        <dbReference type="ChEBI" id="CHEBI:59789"/>
    </ligand>
</feature>
<protein>
    <recommendedName>
        <fullName evidence="2">site-specific DNA-methyltransferase (adenine-specific)</fullName>
        <ecNumber evidence="2">2.1.1.72</ecNumber>
    </recommendedName>
</protein>
<dbReference type="Gene3D" id="1.10.1020.10">
    <property type="entry name" value="Adenine-specific Methyltransferase, Domain 2"/>
    <property type="match status" value="1"/>
</dbReference>
<keyword evidence="9" id="KW-1185">Reference proteome</keyword>
<dbReference type="InterPro" id="IPR029063">
    <property type="entry name" value="SAM-dependent_MTases_sf"/>
</dbReference>
<evidence type="ECO:0000313" key="9">
    <source>
        <dbReference type="Proteomes" id="UP001328733"/>
    </source>
</evidence>
<feature type="binding site" evidence="7">
    <location>
        <position position="207"/>
    </location>
    <ligand>
        <name>S-adenosyl-L-methionine</name>
        <dbReference type="ChEBI" id="CHEBI:59789"/>
    </ligand>
</feature>
<dbReference type="GO" id="GO:0009307">
    <property type="term" value="P:DNA restriction-modification system"/>
    <property type="evidence" value="ECO:0007669"/>
    <property type="project" value="InterPro"/>
</dbReference>
<feature type="binding site" evidence="7">
    <location>
        <position position="20"/>
    </location>
    <ligand>
        <name>S-adenosyl-L-methionine</name>
        <dbReference type="ChEBI" id="CHEBI:59789"/>
    </ligand>
</feature>
<dbReference type="InterPro" id="IPR012263">
    <property type="entry name" value="M_m6A_EcoRV"/>
</dbReference>
<dbReference type="GO" id="GO:0043565">
    <property type="term" value="F:sequence-specific DNA binding"/>
    <property type="evidence" value="ECO:0007669"/>
    <property type="project" value="TreeGrafter"/>
</dbReference>
<dbReference type="PRINTS" id="PR00505">
    <property type="entry name" value="D12N6MTFRASE"/>
</dbReference>
<evidence type="ECO:0000256" key="6">
    <source>
        <dbReference type="ARBA" id="ARBA00047942"/>
    </source>
</evidence>
<dbReference type="GO" id="GO:0006298">
    <property type="term" value="P:mismatch repair"/>
    <property type="evidence" value="ECO:0007669"/>
    <property type="project" value="TreeGrafter"/>
</dbReference>
<dbReference type="GO" id="GO:0009007">
    <property type="term" value="F:site-specific DNA-methyltransferase (adenine-specific) activity"/>
    <property type="evidence" value="ECO:0007669"/>
    <property type="project" value="UniProtKB-EC"/>
</dbReference>